<evidence type="ECO:0000256" key="4">
    <source>
        <dbReference type="ARBA" id="ARBA00023136"/>
    </source>
</evidence>
<evidence type="ECO:0000256" key="5">
    <source>
        <dbReference type="ARBA" id="ARBA00037994"/>
    </source>
</evidence>
<evidence type="ECO:0000256" key="3">
    <source>
        <dbReference type="ARBA" id="ARBA00022989"/>
    </source>
</evidence>
<name>A0AAN8G9H7_TRICO</name>
<reference evidence="7 8" key="1">
    <citation type="submission" date="2019-10" db="EMBL/GenBank/DDBJ databases">
        <title>Assembly and Annotation for the nematode Trichostrongylus colubriformis.</title>
        <authorList>
            <person name="Martin J."/>
        </authorList>
    </citation>
    <scope>NUCLEOTIDE SEQUENCE [LARGE SCALE GENOMIC DNA]</scope>
    <source>
        <strain evidence="7">G859</strain>
        <tissue evidence="7">Whole worm</tissue>
    </source>
</reference>
<dbReference type="GO" id="GO:0016020">
    <property type="term" value="C:membrane"/>
    <property type="evidence" value="ECO:0007669"/>
    <property type="project" value="UniProtKB-SubCell"/>
</dbReference>
<keyword evidence="4 6" id="KW-0472">Membrane</keyword>
<keyword evidence="3 6" id="KW-1133">Transmembrane helix</keyword>
<protein>
    <submittedName>
        <fullName evidence="7">Uncharacterized protein</fullName>
    </submittedName>
</protein>
<feature type="transmembrane region" description="Helical" evidence="6">
    <location>
        <begin position="91"/>
        <end position="116"/>
    </location>
</feature>
<evidence type="ECO:0000256" key="2">
    <source>
        <dbReference type="ARBA" id="ARBA00022692"/>
    </source>
</evidence>
<proteinExistence type="inferred from homology"/>
<feature type="transmembrane region" description="Helical" evidence="6">
    <location>
        <begin position="185"/>
        <end position="206"/>
    </location>
</feature>
<dbReference type="InterPro" id="IPR019408">
    <property type="entry name" value="7TM_GPCR_serpentine_rcpt_Srab"/>
</dbReference>
<comment type="similarity">
    <text evidence="5">Belongs to the nematode receptor-like protein sra family.</text>
</comment>
<evidence type="ECO:0000256" key="1">
    <source>
        <dbReference type="ARBA" id="ARBA00004141"/>
    </source>
</evidence>
<sequence length="325" mass="37691">MDCSEAAEFIAYTPQRIIIAMQIIFCILSIIINLLFIKYCKKALFFHRNCRILLWSVIAANIVHSILLIILQTTHLIKMLTAVDPCDVYVPPLFCFVLRLPAGTCFTAHATIHLAMVIERGIATKQMNTYERSDVRIGYFMASLSVIFALGISLYSMHKYSFIDKTFYCSAATPFTMFEISLSSYFVVIMEAVILIMFGLVYLWNVKREKSRLYDLAYKYQNQENLVVLRLLMPMVLMHFVIYSCFMTACAIAQSIRYLFSSNSAFRAYISAVYIVPLYTVTSPLLLWWIVEKHRKTRVEQLSSMSAKKKDEHDIYFANYAWHQK</sequence>
<dbReference type="PANTHER" id="PTHR31357">
    <property type="entry name" value="SERPENTINE RECEPTOR CLASS ALPHA-10"/>
    <property type="match status" value="1"/>
</dbReference>
<gene>
    <name evidence="7" type="ORF">GCK32_004305</name>
</gene>
<feature type="transmembrane region" description="Helical" evidence="6">
    <location>
        <begin position="268"/>
        <end position="291"/>
    </location>
</feature>
<feature type="transmembrane region" description="Helical" evidence="6">
    <location>
        <begin position="227"/>
        <end position="256"/>
    </location>
</feature>
<comment type="caution">
    <text evidence="7">The sequence shown here is derived from an EMBL/GenBank/DDBJ whole genome shotgun (WGS) entry which is preliminary data.</text>
</comment>
<dbReference type="SUPFAM" id="SSF81321">
    <property type="entry name" value="Family A G protein-coupled receptor-like"/>
    <property type="match status" value="1"/>
</dbReference>
<feature type="transmembrane region" description="Helical" evidence="6">
    <location>
        <begin position="52"/>
        <end position="71"/>
    </location>
</feature>
<dbReference type="PANTHER" id="PTHR31357:SF5">
    <property type="entry name" value="SERPENTINE RECEPTOR CLASS ALPHA-1-RELATED"/>
    <property type="match status" value="1"/>
</dbReference>
<dbReference type="AlphaFoldDB" id="A0AAN8G9H7"/>
<accession>A0AAN8G9H7</accession>
<dbReference type="GO" id="GO:0004984">
    <property type="term" value="F:olfactory receptor activity"/>
    <property type="evidence" value="ECO:0007669"/>
    <property type="project" value="TreeGrafter"/>
</dbReference>
<keyword evidence="2 6" id="KW-0812">Transmembrane</keyword>
<keyword evidence="8" id="KW-1185">Reference proteome</keyword>
<evidence type="ECO:0000313" key="7">
    <source>
        <dbReference type="EMBL" id="KAK5984103.1"/>
    </source>
</evidence>
<feature type="transmembrane region" description="Helical" evidence="6">
    <location>
        <begin position="17"/>
        <end position="40"/>
    </location>
</feature>
<comment type="subcellular location">
    <subcellularLocation>
        <location evidence="1">Membrane</location>
        <topology evidence="1">Multi-pass membrane protein</topology>
    </subcellularLocation>
</comment>
<dbReference type="EMBL" id="WIXE01003263">
    <property type="protein sequence ID" value="KAK5984103.1"/>
    <property type="molecule type" value="Genomic_DNA"/>
</dbReference>
<dbReference type="Gene3D" id="1.20.1070.10">
    <property type="entry name" value="Rhodopsin 7-helix transmembrane proteins"/>
    <property type="match status" value="1"/>
</dbReference>
<organism evidence="7 8">
    <name type="scientific">Trichostrongylus colubriformis</name>
    <name type="common">Black scour worm</name>
    <dbReference type="NCBI Taxonomy" id="6319"/>
    <lineage>
        <taxon>Eukaryota</taxon>
        <taxon>Metazoa</taxon>
        <taxon>Ecdysozoa</taxon>
        <taxon>Nematoda</taxon>
        <taxon>Chromadorea</taxon>
        <taxon>Rhabditida</taxon>
        <taxon>Rhabditina</taxon>
        <taxon>Rhabditomorpha</taxon>
        <taxon>Strongyloidea</taxon>
        <taxon>Trichostrongylidae</taxon>
        <taxon>Trichostrongylus</taxon>
    </lineage>
</organism>
<dbReference type="Pfam" id="PF10292">
    <property type="entry name" value="7TM_GPCR_Srab"/>
    <property type="match status" value="1"/>
</dbReference>
<feature type="transmembrane region" description="Helical" evidence="6">
    <location>
        <begin position="137"/>
        <end position="157"/>
    </location>
</feature>
<dbReference type="Proteomes" id="UP001331761">
    <property type="component" value="Unassembled WGS sequence"/>
</dbReference>
<evidence type="ECO:0000256" key="6">
    <source>
        <dbReference type="SAM" id="Phobius"/>
    </source>
</evidence>
<evidence type="ECO:0000313" key="8">
    <source>
        <dbReference type="Proteomes" id="UP001331761"/>
    </source>
</evidence>
<dbReference type="InterPro" id="IPR051080">
    <property type="entry name" value="Nematode_rcpt-like_serp_alpha"/>
</dbReference>